<dbReference type="InterPro" id="IPR036361">
    <property type="entry name" value="SAP_dom_sf"/>
</dbReference>
<sequence>MTTIEDAKKMKVQELKDELESRGLETTGLKAELLDRLTDAIGSAEAGNEDVAAEPATDAVEAPPAPAADAIVEEAPPAAEVAAEPVVEAPVEVAVAEAVQEALAAAPEGPVVVETVTTVVETEEPAAPEVPQPTEGAVLTEAPAATEEPASEQAAYDAAAAQAAASAIAAKFAQQHAATEGDGPVEDLASGKRKYEEDPAVDALGDEHVRKRSSFTGPEGAYNGGTGFSDVPSSYAQPAAAAPMAQGVVNGSDGGQMTEVIDIPATMVGKLIGKAGETIKQLQYSTNTKVQIDHQTPGDTKRVTIFGSSREAVGIARGQVEQIVTSDEAGAGGAQHSVECPQGIVGRIIGRGGETIRALQQASQAHIVVDQNYPEGQPRRVNISGRQDAVDRAVKMVQELISGEPGSAQSIIQKYGAGVTKEIICPKNMVGRVIGKGGETIKALQKNFGCNIQIDQTIDPMKVTVAGQPGPVESAAAAVTEIINGGNPYLGPPGGAGGSGYGDPAGGRPSYGGGGGYGAPQYPAAGGYGGGYGGYPQAQPQYGGYPYAAAAYPQQYAQPQAAYGGYPGYGAAADPYGQQAAGGYGGGYGGAAAAGGGGTSQWQELHDEQGRAYYYNGTTGASQWEKPADFLG</sequence>
<keyword evidence="7" id="KW-1185">Reference proteome</keyword>
<dbReference type="Proteomes" id="UP001314263">
    <property type="component" value="Unassembled WGS sequence"/>
</dbReference>
<dbReference type="GO" id="GO:0003723">
    <property type="term" value="F:RNA binding"/>
    <property type="evidence" value="ECO:0007669"/>
    <property type="project" value="UniProtKB-UniRule"/>
</dbReference>
<accession>A0AAV1HV72</accession>
<dbReference type="SMART" id="SM00322">
    <property type="entry name" value="KH"/>
    <property type="match status" value="3"/>
</dbReference>
<evidence type="ECO:0000313" key="7">
    <source>
        <dbReference type="Proteomes" id="UP001314263"/>
    </source>
</evidence>
<feature type="region of interest" description="Disordered" evidence="3">
    <location>
        <begin position="45"/>
        <end position="65"/>
    </location>
</feature>
<dbReference type="PROSITE" id="PS50020">
    <property type="entry name" value="WW_DOMAIN_2"/>
    <property type="match status" value="1"/>
</dbReference>
<dbReference type="Gene3D" id="3.30.1370.10">
    <property type="entry name" value="K Homology domain, type 1"/>
    <property type="match status" value="3"/>
</dbReference>
<dbReference type="SMART" id="SM00456">
    <property type="entry name" value="WW"/>
    <property type="match status" value="1"/>
</dbReference>
<dbReference type="Gene3D" id="2.20.70.10">
    <property type="match status" value="1"/>
</dbReference>
<feature type="domain" description="WW" evidence="4">
    <location>
        <begin position="596"/>
        <end position="629"/>
    </location>
</feature>
<feature type="domain" description="SAP" evidence="5">
    <location>
        <begin position="7"/>
        <end position="41"/>
    </location>
</feature>
<dbReference type="InterPro" id="IPR004088">
    <property type="entry name" value="KH_dom_type_1"/>
</dbReference>
<name>A0AAV1HV72_9CHLO</name>
<dbReference type="SUPFAM" id="SSF51045">
    <property type="entry name" value="WW domain"/>
    <property type="match status" value="1"/>
</dbReference>
<dbReference type="PROSITE" id="PS50800">
    <property type="entry name" value="SAP"/>
    <property type="match status" value="1"/>
</dbReference>
<dbReference type="InterPro" id="IPR004087">
    <property type="entry name" value="KH_dom"/>
</dbReference>
<dbReference type="AlphaFoldDB" id="A0AAV1HV72"/>
<keyword evidence="1" id="KW-0677">Repeat</keyword>
<dbReference type="InterPro" id="IPR003034">
    <property type="entry name" value="SAP_dom"/>
</dbReference>
<comment type="caution">
    <text evidence="6">The sequence shown here is derived from an EMBL/GenBank/DDBJ whole genome shotgun (WGS) entry which is preliminary data.</text>
</comment>
<reference evidence="6 7" key="1">
    <citation type="submission" date="2023-10" db="EMBL/GenBank/DDBJ databases">
        <authorList>
            <person name="Maclean D."/>
            <person name="Macfadyen A."/>
        </authorList>
    </citation>
    <scope>NUCLEOTIDE SEQUENCE [LARGE SCALE GENOMIC DNA]</scope>
</reference>
<dbReference type="Pfam" id="PF02037">
    <property type="entry name" value="SAP"/>
    <property type="match status" value="1"/>
</dbReference>
<evidence type="ECO:0000256" key="2">
    <source>
        <dbReference type="PROSITE-ProRule" id="PRU00117"/>
    </source>
</evidence>
<evidence type="ECO:0000313" key="6">
    <source>
        <dbReference type="EMBL" id="CAK0739335.1"/>
    </source>
</evidence>
<feature type="compositionally biased region" description="Low complexity" evidence="3">
    <location>
        <begin position="53"/>
        <end position="65"/>
    </location>
</feature>
<dbReference type="InterPro" id="IPR036020">
    <property type="entry name" value="WW_dom_sf"/>
</dbReference>
<gene>
    <name evidence="6" type="ORF">CVIRNUC_001157</name>
</gene>
<feature type="region of interest" description="Disordered" evidence="3">
    <location>
        <begin position="197"/>
        <end position="229"/>
    </location>
</feature>
<evidence type="ECO:0000259" key="4">
    <source>
        <dbReference type="PROSITE" id="PS50020"/>
    </source>
</evidence>
<evidence type="ECO:0000259" key="5">
    <source>
        <dbReference type="PROSITE" id="PS50800"/>
    </source>
</evidence>
<dbReference type="InterPro" id="IPR036612">
    <property type="entry name" value="KH_dom_type_1_sf"/>
</dbReference>
<dbReference type="CDD" id="cd00201">
    <property type="entry name" value="WW"/>
    <property type="match status" value="1"/>
</dbReference>
<dbReference type="InterPro" id="IPR001202">
    <property type="entry name" value="WW_dom"/>
</dbReference>
<dbReference type="Gene3D" id="1.10.720.30">
    <property type="entry name" value="SAP domain"/>
    <property type="match status" value="1"/>
</dbReference>
<organism evidence="6 7">
    <name type="scientific">Coccomyxa viridis</name>
    <dbReference type="NCBI Taxonomy" id="1274662"/>
    <lineage>
        <taxon>Eukaryota</taxon>
        <taxon>Viridiplantae</taxon>
        <taxon>Chlorophyta</taxon>
        <taxon>core chlorophytes</taxon>
        <taxon>Trebouxiophyceae</taxon>
        <taxon>Trebouxiophyceae incertae sedis</taxon>
        <taxon>Coccomyxaceae</taxon>
        <taxon>Coccomyxa</taxon>
    </lineage>
</organism>
<dbReference type="PANTHER" id="PTHR10288">
    <property type="entry name" value="KH DOMAIN CONTAINING RNA BINDING PROTEIN"/>
    <property type="match status" value="1"/>
</dbReference>
<dbReference type="EMBL" id="CAUYUE010000002">
    <property type="protein sequence ID" value="CAK0739335.1"/>
    <property type="molecule type" value="Genomic_DNA"/>
</dbReference>
<dbReference type="SMART" id="SM00513">
    <property type="entry name" value="SAP"/>
    <property type="match status" value="1"/>
</dbReference>
<dbReference type="PROSITE" id="PS01159">
    <property type="entry name" value="WW_DOMAIN_1"/>
    <property type="match status" value="1"/>
</dbReference>
<keyword evidence="2" id="KW-0694">RNA-binding</keyword>
<dbReference type="Pfam" id="PF00397">
    <property type="entry name" value="WW"/>
    <property type="match status" value="1"/>
</dbReference>
<dbReference type="CDD" id="cd00105">
    <property type="entry name" value="KH-I"/>
    <property type="match status" value="1"/>
</dbReference>
<dbReference type="PROSITE" id="PS50084">
    <property type="entry name" value="KH_TYPE_1"/>
    <property type="match status" value="3"/>
</dbReference>
<protein>
    <submittedName>
        <fullName evidence="6">Uncharacterized protein</fullName>
    </submittedName>
</protein>
<proteinExistence type="predicted"/>
<dbReference type="SUPFAM" id="SSF68906">
    <property type="entry name" value="SAP domain"/>
    <property type="match status" value="1"/>
</dbReference>
<evidence type="ECO:0000256" key="1">
    <source>
        <dbReference type="ARBA" id="ARBA00022737"/>
    </source>
</evidence>
<dbReference type="SUPFAM" id="SSF54791">
    <property type="entry name" value="Eukaryotic type KH-domain (KH-domain type I)"/>
    <property type="match status" value="3"/>
</dbReference>
<dbReference type="Pfam" id="PF00013">
    <property type="entry name" value="KH_1"/>
    <property type="match status" value="3"/>
</dbReference>
<evidence type="ECO:0000256" key="3">
    <source>
        <dbReference type="SAM" id="MobiDB-lite"/>
    </source>
</evidence>